<evidence type="ECO:0000256" key="1">
    <source>
        <dbReference type="SAM" id="MobiDB-lite"/>
    </source>
</evidence>
<dbReference type="InParanoid" id="W4JVW7"/>
<feature type="region of interest" description="Disordered" evidence="1">
    <location>
        <begin position="325"/>
        <end position="353"/>
    </location>
</feature>
<feature type="region of interest" description="Disordered" evidence="1">
    <location>
        <begin position="57"/>
        <end position="81"/>
    </location>
</feature>
<organism evidence="2 3">
    <name type="scientific">Heterobasidion irregulare (strain TC 32-1)</name>
    <dbReference type="NCBI Taxonomy" id="747525"/>
    <lineage>
        <taxon>Eukaryota</taxon>
        <taxon>Fungi</taxon>
        <taxon>Dikarya</taxon>
        <taxon>Basidiomycota</taxon>
        <taxon>Agaricomycotina</taxon>
        <taxon>Agaricomycetes</taxon>
        <taxon>Russulales</taxon>
        <taxon>Bondarzewiaceae</taxon>
        <taxon>Heterobasidion</taxon>
        <taxon>Heterobasidion annosum species complex</taxon>
    </lineage>
</organism>
<evidence type="ECO:0000313" key="2">
    <source>
        <dbReference type="EMBL" id="ETW77016.1"/>
    </source>
</evidence>
<keyword evidence="3" id="KW-1185">Reference proteome</keyword>
<evidence type="ECO:0000313" key="3">
    <source>
        <dbReference type="Proteomes" id="UP000030671"/>
    </source>
</evidence>
<proteinExistence type="predicted"/>
<name>W4JVW7_HETIT</name>
<dbReference type="EMBL" id="KI925463">
    <property type="protein sequence ID" value="ETW77016.1"/>
    <property type="molecule type" value="Genomic_DNA"/>
</dbReference>
<sequence>MRLPSLPNPHPARVRPCNDAADDLVPSGIAALPLILLDEMRSRTLLSRALSRLLTPRPVRPQKRAPIRRTPTLPPNHMHPSLPSAPFAASLSRASKRGSASCARYACCRSSSVHSFDLVAHAHAHTLTHAHTYTGSHLPAPAPSQSISSTIPLHPLCLPRLPLPDPARPPHTAAARSPRALAAGPGAWTVTREGSSPCARARVSAQDLAGQRQVPAYIAMRWCQRMEWLQDYARVCESYLPTTVPLVSSLSKPALKANLGLEAKVDAERAAHIDAKACRRNLSQTLGQTLVRSSLFLFHSFLLLPSPLLLFPAVPALLTGTTAMESRDTDTNNDEVADSSGADGGQDDTMFDT</sequence>
<dbReference type="GeneID" id="20666097"/>
<dbReference type="RefSeq" id="XP_009550572.1">
    <property type="nucleotide sequence ID" value="XM_009552277.1"/>
</dbReference>
<dbReference type="KEGG" id="hir:HETIRDRAFT_105757"/>
<reference evidence="2 3" key="1">
    <citation type="journal article" date="2012" name="New Phytol.">
        <title>Insight into trade-off between wood decay and parasitism from the genome of a fungal forest pathogen.</title>
        <authorList>
            <person name="Olson A."/>
            <person name="Aerts A."/>
            <person name="Asiegbu F."/>
            <person name="Belbahri L."/>
            <person name="Bouzid O."/>
            <person name="Broberg A."/>
            <person name="Canback B."/>
            <person name="Coutinho P.M."/>
            <person name="Cullen D."/>
            <person name="Dalman K."/>
            <person name="Deflorio G."/>
            <person name="van Diepen L.T."/>
            <person name="Dunand C."/>
            <person name="Duplessis S."/>
            <person name="Durling M."/>
            <person name="Gonthier P."/>
            <person name="Grimwood J."/>
            <person name="Fossdal C.G."/>
            <person name="Hansson D."/>
            <person name="Henrissat B."/>
            <person name="Hietala A."/>
            <person name="Himmelstrand K."/>
            <person name="Hoffmeister D."/>
            <person name="Hogberg N."/>
            <person name="James T.Y."/>
            <person name="Karlsson M."/>
            <person name="Kohler A."/>
            <person name="Kues U."/>
            <person name="Lee Y.H."/>
            <person name="Lin Y.C."/>
            <person name="Lind M."/>
            <person name="Lindquist E."/>
            <person name="Lombard V."/>
            <person name="Lucas S."/>
            <person name="Lunden K."/>
            <person name="Morin E."/>
            <person name="Murat C."/>
            <person name="Park J."/>
            <person name="Raffaello T."/>
            <person name="Rouze P."/>
            <person name="Salamov A."/>
            <person name="Schmutz J."/>
            <person name="Solheim H."/>
            <person name="Stahlberg J."/>
            <person name="Velez H."/>
            <person name="de Vries R.P."/>
            <person name="Wiebenga A."/>
            <person name="Woodward S."/>
            <person name="Yakovlev I."/>
            <person name="Garbelotto M."/>
            <person name="Martin F."/>
            <person name="Grigoriev I.V."/>
            <person name="Stenlid J."/>
        </authorList>
    </citation>
    <scope>NUCLEOTIDE SEQUENCE [LARGE SCALE GENOMIC DNA]</scope>
    <source>
        <strain evidence="2 3">TC 32-1</strain>
    </source>
</reference>
<dbReference type="HOGENOM" id="CLU_785404_0_0_1"/>
<gene>
    <name evidence="2" type="ORF">HETIRDRAFT_105757</name>
</gene>
<accession>W4JVW7</accession>
<dbReference type="AlphaFoldDB" id="W4JVW7"/>
<dbReference type="Proteomes" id="UP000030671">
    <property type="component" value="Unassembled WGS sequence"/>
</dbReference>
<protein>
    <submittedName>
        <fullName evidence="2">Uncharacterized protein</fullName>
    </submittedName>
</protein>